<feature type="compositionally biased region" description="Polar residues" evidence="5">
    <location>
        <begin position="1045"/>
        <end position="1058"/>
    </location>
</feature>
<feature type="region of interest" description="Disordered" evidence="5">
    <location>
        <begin position="988"/>
        <end position="1058"/>
    </location>
</feature>
<dbReference type="PANTHER" id="PTHR15375">
    <property type="entry name" value="ACTIVATOR OF S-PHASE KINASE-RELATED"/>
    <property type="match status" value="1"/>
</dbReference>
<feature type="compositionally biased region" description="Low complexity" evidence="5">
    <location>
        <begin position="1281"/>
        <end position="1293"/>
    </location>
</feature>
<keyword evidence="3" id="KW-0862">Zinc</keyword>
<dbReference type="PANTHER" id="PTHR15375:SF26">
    <property type="entry name" value="PROTEIN CHIFFON"/>
    <property type="match status" value="1"/>
</dbReference>
<feature type="region of interest" description="Disordered" evidence="5">
    <location>
        <begin position="1425"/>
        <end position="1470"/>
    </location>
</feature>
<evidence type="ECO:0000256" key="2">
    <source>
        <dbReference type="ARBA" id="ARBA00022771"/>
    </source>
</evidence>
<evidence type="ECO:0000256" key="4">
    <source>
        <dbReference type="PROSITE-ProRule" id="PRU00600"/>
    </source>
</evidence>
<evidence type="ECO:0000313" key="8">
    <source>
        <dbReference type="Proteomes" id="UP000594262"/>
    </source>
</evidence>
<feature type="region of interest" description="Disordered" evidence="5">
    <location>
        <begin position="1495"/>
        <end position="1549"/>
    </location>
</feature>
<feature type="region of interest" description="Disordered" evidence="5">
    <location>
        <begin position="282"/>
        <end position="311"/>
    </location>
</feature>
<feature type="compositionally biased region" description="Polar residues" evidence="5">
    <location>
        <begin position="420"/>
        <end position="437"/>
    </location>
</feature>
<evidence type="ECO:0000259" key="6">
    <source>
        <dbReference type="PROSITE" id="PS51265"/>
    </source>
</evidence>
<feature type="region of interest" description="Disordered" evidence="5">
    <location>
        <begin position="1275"/>
        <end position="1355"/>
    </location>
</feature>
<reference evidence="7" key="1">
    <citation type="submission" date="2021-01" db="UniProtKB">
        <authorList>
            <consortium name="EnsemblMetazoa"/>
        </authorList>
    </citation>
    <scope>IDENTIFICATION</scope>
</reference>
<feature type="region of interest" description="Disordered" evidence="5">
    <location>
        <begin position="1215"/>
        <end position="1251"/>
    </location>
</feature>
<dbReference type="Proteomes" id="UP000594262">
    <property type="component" value="Unplaced"/>
</dbReference>
<feature type="region of interest" description="Disordered" evidence="5">
    <location>
        <begin position="606"/>
        <end position="702"/>
    </location>
</feature>
<dbReference type="EnsemblMetazoa" id="CLYHEMT001098.1">
    <property type="protein sequence ID" value="CLYHEMP001098.1"/>
    <property type="gene ID" value="CLYHEMG001098"/>
</dbReference>
<accession>A0A7M5UQT5</accession>
<dbReference type="OrthoDB" id="21380at2759"/>
<sequence length="1589" mass="179057">MNGNKGIGKSRKRTPSKKHGIENLRRSPRKKEESNEKGRRKLDFNKDKKRLKDIVVFVNVQNNASRQKEIIDRVIALGGKTEEFFDRNVKLVVTTVPKPVEKANNGEQAENSPLSAGRPSPSPQAVLSNKNSMKFSPYSTDSPQMSVEAGRRDSRSMSRSYSLMSKVLSNRKGAGTSNVWEKAKICGAKVISADEFVRKYMPRKSNSESNMKALKEKSFTNNAKSMSTSTRIVADVKVTKSTPPCFKIEDKTFAFRPVLHEFKEWPVIYYKTSLTQTPFDVPKVKSKSKSKSKVKLETPKEQPSSKDEEETISLAVRSDKLSEEEQVQEEEKEKEITKRKCDIKKDGGGERPGYCDCCSLRYKDLNKHLRSDHHRKFARDSNNFKQLDKLIGQGTNFLAFVNDLKTIAKLDHLSKKETRTTAVPSNKASTKYASSTKAQSTITTVSQASTTSTTVSKLPLPRLRSPLKRNSPSTKGAPTTNNHVTEVLTQQQTSLPCSPIKHDSPLKKHLILSPRRSPRINHHFPPPTATTILHANSPLRTPTLDASPIKPDTAFSFPNVSSPSKLETSVTALSTITSFPMVSTPAKLEITTTVNSPSRLCNVSNISTPLDSSTRPITSILQPPDNTNHIAKPLKDCSVTDQVKTPDKPIRKVKRTRKRNSHRSSQLSTIDTQEELANENEDENSPRDEIPPNNENVSLDESAPIDILHRTSNSFYAHRDDPEIIFNTKQNPILEKLLTPTRILKSQVQPVDPSKSVSRIIRLDEETTKDDTELNETDILMKSFVDENFSNDEDKYVKSEPKSEPCLLGFDPETDGCVECEIENCDADHVLKSAPPEEVQADEMPNSEVVPFDLKENDEHNIQVKSLDGETKDVNENRDFETVPSPQCGIEQIEKQEPISVNDNNDVIKTNEHFHAENKVDQSSDQEMFEFSDENVDENDQPNNLSRIINNPEYEKNLKKLNAKGVGVEDFQLVDDISVAIFKQGTTPKRGCKTRSRFSSSTSSKQQLSPPVTNVKTPSKRLTTKDRQAISSPFSLRQSPRLRKNSSSEQSLPVTSFKRNLRTPTKLVEDVDQYHQFSPFKGVLRTRQKKSSSEKSQPAVSFKKRRATTPVTPSNRKRSRTISCESLPVNHGNEIAEDAEVPQIEMDVDDTVFEENVKPPSQASTFNDDGVDSRLDELEQVLLSSGTDMPLLPRKDSIIPIDETLIDRKCSEIEKETLPKSTPPIVRKARSRSRRTDSERSVVSCDDDGVSQQNMEFEKEMVLNFGQSMFDRIKNNRRSSKTSSVESSSRSTSPAMTKKRSKSEKTKTTRREIDKAGASSEMPKPRLPTRSSPRKRDRMLSSEWTSSPGHSGDLKLTFVKKKKTPFEKPNVENKNTSVLDEFEQGLDLQTLDDTLKSSGKKSATKIKRVSQKQRGLTDETENVIEENTRSTIRPSRRCKSAVSRGHYCDYDTDELPSPRKQRNVKTCSKKKSNVKDISFNDGVFSETIVDLDNTISPKQSRRSKSASKKPIDNDTSKYSESNRQKRDNKSKKATDKTNEVDVTDPTGTRLGRKCKILSKVIYQESVYDFDDHDVDFSDTQRFRRHKKTP</sequence>
<dbReference type="GO" id="GO:0043539">
    <property type="term" value="F:protein serine/threonine kinase activator activity"/>
    <property type="evidence" value="ECO:0007669"/>
    <property type="project" value="TreeGrafter"/>
</dbReference>
<protein>
    <recommendedName>
        <fullName evidence="6">DBF4-type domain-containing protein</fullName>
    </recommendedName>
</protein>
<organism evidence="7 8">
    <name type="scientific">Clytia hemisphaerica</name>
    <dbReference type="NCBI Taxonomy" id="252671"/>
    <lineage>
        <taxon>Eukaryota</taxon>
        <taxon>Metazoa</taxon>
        <taxon>Cnidaria</taxon>
        <taxon>Hydrozoa</taxon>
        <taxon>Hydroidolina</taxon>
        <taxon>Leptothecata</taxon>
        <taxon>Obeliida</taxon>
        <taxon>Clytiidae</taxon>
        <taxon>Clytia</taxon>
    </lineage>
</organism>
<feature type="compositionally biased region" description="Basic residues" evidence="5">
    <location>
        <begin position="284"/>
        <end position="293"/>
    </location>
</feature>
<feature type="region of interest" description="Disordered" evidence="5">
    <location>
        <begin position="418"/>
        <end position="481"/>
    </location>
</feature>
<feature type="compositionally biased region" description="Polar residues" evidence="5">
    <location>
        <begin position="105"/>
        <end position="114"/>
    </location>
</feature>
<feature type="compositionally biased region" description="Basic and acidic residues" evidence="5">
    <location>
        <begin position="19"/>
        <end position="45"/>
    </location>
</feature>
<feature type="region of interest" description="Disordered" evidence="5">
    <location>
        <begin position="1083"/>
        <end position="1119"/>
    </location>
</feature>
<feature type="compositionally biased region" description="Basic and acidic residues" evidence="5">
    <location>
        <begin position="1303"/>
        <end position="1315"/>
    </location>
</feature>
<dbReference type="GO" id="GO:0008270">
    <property type="term" value="F:zinc ion binding"/>
    <property type="evidence" value="ECO:0007669"/>
    <property type="project" value="UniProtKB-KW"/>
</dbReference>
<dbReference type="RefSeq" id="XP_066912352.1">
    <property type="nucleotide sequence ID" value="XM_067056251.1"/>
</dbReference>
<feature type="compositionally biased region" description="Low complexity" evidence="5">
    <location>
        <begin position="997"/>
        <end position="1009"/>
    </location>
</feature>
<feature type="region of interest" description="Disordered" evidence="5">
    <location>
        <begin position="102"/>
        <end position="156"/>
    </location>
</feature>
<dbReference type="GO" id="GO:0031431">
    <property type="term" value="C:Dbf4-dependent protein kinase complex"/>
    <property type="evidence" value="ECO:0007669"/>
    <property type="project" value="TreeGrafter"/>
</dbReference>
<feature type="compositionally biased region" description="Polar residues" evidence="5">
    <location>
        <begin position="606"/>
        <end position="629"/>
    </location>
</feature>
<feature type="compositionally biased region" description="Basic residues" evidence="5">
    <location>
        <begin position="1459"/>
        <end position="1470"/>
    </location>
</feature>
<dbReference type="GO" id="GO:0010571">
    <property type="term" value="P:positive regulation of nuclear cell cycle DNA replication"/>
    <property type="evidence" value="ECO:0007669"/>
    <property type="project" value="TreeGrafter"/>
</dbReference>
<proteinExistence type="predicted"/>
<keyword evidence="2 4" id="KW-0863">Zinc-finger</keyword>
<feature type="compositionally biased region" description="Polar residues" evidence="5">
    <location>
        <begin position="1010"/>
        <end position="1021"/>
    </location>
</feature>
<keyword evidence="1" id="KW-0479">Metal-binding</keyword>
<feature type="compositionally biased region" description="Polar residues" evidence="5">
    <location>
        <begin position="1029"/>
        <end position="1038"/>
    </location>
</feature>
<dbReference type="GeneID" id="136799533"/>
<feature type="compositionally biased region" description="Low complexity" evidence="5">
    <location>
        <begin position="438"/>
        <end position="473"/>
    </location>
</feature>
<dbReference type="InterPro" id="IPR038545">
    <property type="entry name" value="Znf_DBF_sf"/>
</dbReference>
<feature type="compositionally biased region" description="Polar residues" evidence="5">
    <location>
        <begin position="123"/>
        <end position="145"/>
    </location>
</feature>
<feature type="domain" description="DBF4-type" evidence="6">
    <location>
        <begin position="348"/>
        <end position="397"/>
    </location>
</feature>
<keyword evidence="8" id="KW-1185">Reference proteome</keyword>
<evidence type="ECO:0000256" key="1">
    <source>
        <dbReference type="ARBA" id="ARBA00022723"/>
    </source>
</evidence>
<feature type="compositionally biased region" description="Basic and acidic residues" evidence="5">
    <location>
        <begin position="1509"/>
        <end position="1539"/>
    </location>
</feature>
<dbReference type="GO" id="GO:1901987">
    <property type="term" value="P:regulation of cell cycle phase transition"/>
    <property type="evidence" value="ECO:0007669"/>
    <property type="project" value="TreeGrafter"/>
</dbReference>
<evidence type="ECO:0000313" key="7">
    <source>
        <dbReference type="EnsemblMetazoa" id="CLYHEMP001098.1"/>
    </source>
</evidence>
<feature type="compositionally biased region" description="Acidic residues" evidence="5">
    <location>
        <begin position="672"/>
        <end position="683"/>
    </location>
</feature>
<dbReference type="FunFam" id="6.10.250.3410:FF:000001">
    <property type="entry name" value="Protein DBF4 homolog A"/>
    <property type="match status" value="1"/>
</dbReference>
<feature type="compositionally biased region" description="Basic residues" evidence="5">
    <location>
        <begin position="8"/>
        <end position="18"/>
    </location>
</feature>
<dbReference type="SMART" id="SM00586">
    <property type="entry name" value="ZnF_DBF"/>
    <property type="match status" value="1"/>
</dbReference>
<feature type="compositionally biased region" description="Basic and acidic residues" evidence="5">
    <location>
        <begin position="294"/>
        <end position="306"/>
    </location>
</feature>
<dbReference type="GO" id="GO:0003676">
    <property type="term" value="F:nucleic acid binding"/>
    <property type="evidence" value="ECO:0007669"/>
    <property type="project" value="InterPro"/>
</dbReference>
<feature type="compositionally biased region" description="Basic residues" evidence="5">
    <location>
        <begin position="651"/>
        <end position="662"/>
    </location>
</feature>
<evidence type="ECO:0000256" key="5">
    <source>
        <dbReference type="SAM" id="MobiDB-lite"/>
    </source>
</evidence>
<dbReference type="InterPro" id="IPR051590">
    <property type="entry name" value="Replication_Regulatory_Kinase"/>
</dbReference>
<dbReference type="InterPro" id="IPR006572">
    <property type="entry name" value="Znf_DBF"/>
</dbReference>
<dbReference type="PROSITE" id="PS51265">
    <property type="entry name" value="ZF_DBF4"/>
    <property type="match status" value="1"/>
</dbReference>
<dbReference type="Gene3D" id="6.10.250.3410">
    <property type="entry name" value="DBF zinc finger"/>
    <property type="match status" value="1"/>
</dbReference>
<name>A0A7M5UQT5_9CNID</name>
<evidence type="ECO:0000256" key="3">
    <source>
        <dbReference type="ARBA" id="ARBA00022833"/>
    </source>
</evidence>
<dbReference type="Pfam" id="PF07535">
    <property type="entry name" value="zf-DBF"/>
    <property type="match status" value="1"/>
</dbReference>
<feature type="region of interest" description="Disordered" evidence="5">
    <location>
        <begin position="1"/>
        <end position="45"/>
    </location>
</feature>